<evidence type="ECO:0000256" key="12">
    <source>
        <dbReference type="ARBA" id="ARBA00083545"/>
    </source>
</evidence>
<evidence type="ECO:0000256" key="8">
    <source>
        <dbReference type="ARBA" id="ARBA00055725"/>
    </source>
</evidence>
<evidence type="ECO:0000256" key="13">
    <source>
        <dbReference type="SAM" id="SignalP"/>
    </source>
</evidence>
<accession>Q6RUT5</accession>
<dbReference type="SUPFAM" id="SSF50911">
    <property type="entry name" value="Mannose 6-phosphate receptor domain"/>
    <property type="match status" value="1"/>
</dbReference>
<evidence type="ECO:0000256" key="9">
    <source>
        <dbReference type="ARBA" id="ARBA00065305"/>
    </source>
</evidence>
<dbReference type="AlphaFoldDB" id="Q6RUT5"/>
<dbReference type="Pfam" id="PF07915">
    <property type="entry name" value="PRKCSH"/>
    <property type="match status" value="1"/>
</dbReference>
<dbReference type="PeptideAtlas" id="Q6RUT5"/>
<dbReference type="Gene3D" id="2.70.130.10">
    <property type="entry name" value="Mannose-6-phosphate receptor binding domain"/>
    <property type="match status" value="1"/>
</dbReference>
<proteinExistence type="predicted"/>
<evidence type="ECO:0000313" key="16">
    <source>
        <dbReference type="EMBL" id="AAS21650.1"/>
    </source>
</evidence>
<evidence type="ECO:0000259" key="15">
    <source>
        <dbReference type="PROSITE" id="PS51914"/>
    </source>
</evidence>
<evidence type="ECO:0000256" key="3">
    <source>
        <dbReference type="ARBA" id="ARBA00022525"/>
    </source>
</evidence>
<dbReference type="PANTHER" id="PTHR12630:SF6">
    <property type="entry name" value="N-ACETYLGLUCOSAMINE-1-PHOSPHOTRANSFERASE SUBUNIT GAMMA"/>
    <property type="match status" value="1"/>
</dbReference>
<dbReference type="EMBL" id="AY491413">
    <property type="protein sequence ID" value="AAS21650.1"/>
    <property type="molecule type" value="Genomic_DNA"/>
</dbReference>
<dbReference type="PROSITE" id="PS51912">
    <property type="entry name" value="DMAP1_BIND"/>
    <property type="match status" value="1"/>
</dbReference>
<dbReference type="InterPro" id="IPR009011">
    <property type="entry name" value="Man6P_isomerase_rcpt-bd_dom_sf"/>
</dbReference>
<keyword evidence="5" id="KW-0333">Golgi apparatus</keyword>
<dbReference type="PROSITE" id="PS51914">
    <property type="entry name" value="MRH"/>
    <property type="match status" value="1"/>
</dbReference>
<evidence type="ECO:0000256" key="4">
    <source>
        <dbReference type="ARBA" id="ARBA00022729"/>
    </source>
</evidence>
<feature type="chain" id="PRO_5004279427" description="N-acetylglucosamine-1-phosphotransferase subunit gamma" evidence="13">
    <location>
        <begin position="25"/>
        <end position="341"/>
    </location>
</feature>
<dbReference type="InterPro" id="IPR044865">
    <property type="entry name" value="MRH_dom"/>
</dbReference>
<evidence type="ECO:0000256" key="11">
    <source>
        <dbReference type="ARBA" id="ARBA00081285"/>
    </source>
</evidence>
<dbReference type="SMART" id="SM01137">
    <property type="entry name" value="DMAP_binding"/>
    <property type="match status" value="1"/>
</dbReference>
<evidence type="ECO:0000256" key="5">
    <source>
        <dbReference type="ARBA" id="ARBA00023034"/>
    </source>
</evidence>
<evidence type="ECO:0000256" key="10">
    <source>
        <dbReference type="ARBA" id="ARBA00070885"/>
    </source>
</evidence>
<evidence type="ECO:0000256" key="7">
    <source>
        <dbReference type="ARBA" id="ARBA00023180"/>
    </source>
</evidence>
<reference evidence="16" key="1">
    <citation type="submission" date="2003-11" db="EMBL/GenBank/DDBJ databases">
        <title>Genomic Sequence Analysis in the Mouse t-complex Region.</title>
        <authorList>
            <person name="Brathwaite M."/>
            <person name="Waeltz P."/>
            <person name="Dudekula D."/>
            <person name="Nagaraja R."/>
        </authorList>
    </citation>
    <scope>NUCLEOTIDE SEQUENCE</scope>
</reference>
<keyword evidence="3" id="KW-0964">Secreted</keyword>
<comment type="subcellular location">
    <subcellularLocation>
        <location evidence="1">Golgi apparatus</location>
    </subcellularLocation>
    <subcellularLocation>
        <location evidence="2">Secreted</location>
    </subcellularLocation>
</comment>
<gene>
    <name evidence="16" type="primary">Tce7</name>
</gene>
<keyword evidence="7" id="KW-0325">Glycoprotein</keyword>
<feature type="signal peptide" evidence="13">
    <location>
        <begin position="1"/>
        <end position="24"/>
    </location>
</feature>
<feature type="domain" description="MRH" evidence="15">
    <location>
        <begin position="69"/>
        <end position="178"/>
    </location>
</feature>
<evidence type="ECO:0000256" key="1">
    <source>
        <dbReference type="ARBA" id="ARBA00004555"/>
    </source>
</evidence>
<keyword evidence="4 13" id="KW-0732">Signal</keyword>
<organism evidence="16">
    <name type="scientific">Mus musculus</name>
    <name type="common">Mouse</name>
    <dbReference type="NCBI Taxonomy" id="10090"/>
    <lineage>
        <taxon>Eukaryota</taxon>
        <taxon>Metazoa</taxon>
        <taxon>Chordata</taxon>
        <taxon>Craniata</taxon>
        <taxon>Vertebrata</taxon>
        <taxon>Euteleostomi</taxon>
        <taxon>Mammalia</taxon>
        <taxon>Eutheria</taxon>
        <taxon>Euarchontoglires</taxon>
        <taxon>Glires</taxon>
        <taxon>Rodentia</taxon>
        <taxon>Myomorpha</taxon>
        <taxon>Muroidea</taxon>
        <taxon>Muridae</taxon>
        <taxon>Murinae</taxon>
        <taxon>Mus</taxon>
        <taxon>Mus</taxon>
    </lineage>
</organism>
<dbReference type="InterPro" id="IPR012913">
    <property type="entry name" value="OS9-like_dom"/>
</dbReference>
<dbReference type="InterPro" id="IPR039794">
    <property type="entry name" value="Gtb1-like"/>
</dbReference>
<keyword evidence="6" id="KW-1015">Disulfide bond</keyword>
<dbReference type="InterPro" id="IPR010506">
    <property type="entry name" value="DMAP1-bd"/>
</dbReference>
<evidence type="ECO:0000256" key="2">
    <source>
        <dbReference type="ARBA" id="ARBA00004613"/>
    </source>
</evidence>
<dbReference type="GO" id="GO:0005576">
    <property type="term" value="C:extracellular region"/>
    <property type="evidence" value="ECO:0007669"/>
    <property type="project" value="UniProtKB-SubCell"/>
</dbReference>
<evidence type="ECO:0000256" key="6">
    <source>
        <dbReference type="ARBA" id="ARBA00023157"/>
    </source>
</evidence>
<dbReference type="FunFam" id="2.70.130.10:FF:000018">
    <property type="entry name" value="N-acetylglucosamine-1-phosphotransferase subunit gamma"/>
    <property type="match status" value="1"/>
</dbReference>
<comment type="function">
    <text evidence="8">Non-catalytic subunit of the N-acetylglucosamine-1-phosphotransferase complex, an enzyme that catalyzes the formation of mannose 6-phosphate (M6P) markers on high mannose type oligosaccharides in the Golgi apparatus. Binds and presents the high mannose glycans of the acceptor to the catalytic alpha and beta subunits (GNPTAB). Enhances the rate of N-acetylglucosamine-1-phosphate transfer to the oligosaccharides of acid hydrolase acceptors.</text>
</comment>
<sequence length="341" mass="37614">MAGRLAGFLMLLGLASQGPAPACAGKMKVVEEPNTFGLNNPFLPQASRLQPKREPSAVSGPLHLFRLAGKCFSLVESTYKYEFCPFHNVTQHEQTFRWNAYSGILGIWHEWEIINNTFKGMWMTDGDSCHSRSRQSKPLRLSSQVELTCGKINRLAHVSEPSTCVYALTFETPLVCHPHSLLGRPLGRGGSREGGGEVGDCNVWLLLSVVYPTLSEALQQRWDQVEQDLADELITPQGYEKLLRVLFEDAGYLKVPGETHPTQLAGGSKGLGLETLDNCRKAHAELSQEVQRLTSLLQQHGIPHTQPTETTHSQHLGQQLPIGAIAAEHLRSDPGLRGNIL</sequence>
<comment type="subunit">
    <text evidence="9">Homodimer; disulfide-linked. Hexamer of two alpha (GNPTAB), two beta (GNPTAB) and two gamma (GNPTG) subunits; disulfide-linked. The alpha and/or the beta subunits of the enzyme constitute the catalytic subunits.</text>
</comment>
<feature type="domain" description="DMAP1-binding" evidence="14">
    <location>
        <begin position="210"/>
        <end position="313"/>
    </location>
</feature>
<dbReference type="GO" id="GO:0005794">
    <property type="term" value="C:Golgi apparatus"/>
    <property type="evidence" value="ECO:0007669"/>
    <property type="project" value="UniProtKB-SubCell"/>
</dbReference>
<dbReference type="PANTHER" id="PTHR12630">
    <property type="entry name" value="N-LINKED OLIGOSACCHARIDE PROCESSING"/>
    <property type="match status" value="1"/>
</dbReference>
<name>Q6RUT5_MOUSE</name>
<protein>
    <recommendedName>
        <fullName evidence="10">N-acetylglucosamine-1-phosphotransferase subunit gamma</fullName>
    </recommendedName>
    <alternativeName>
        <fullName evidence="12">GlcNAc-1-phosphotransferase subunit gamma</fullName>
    </alternativeName>
    <alternativeName>
        <fullName evidence="11">UDP-N-acetylglucosamine-1-phosphotransferase subunit gamma</fullName>
    </alternativeName>
</protein>
<evidence type="ECO:0000259" key="14">
    <source>
        <dbReference type="PROSITE" id="PS51912"/>
    </source>
</evidence>